<organism evidence="15 16">
    <name type="scientific">Ananas comosus</name>
    <name type="common">Pineapple</name>
    <name type="synonym">Ananas ananas</name>
    <dbReference type="NCBI Taxonomy" id="4615"/>
    <lineage>
        <taxon>Eukaryota</taxon>
        <taxon>Viridiplantae</taxon>
        <taxon>Streptophyta</taxon>
        <taxon>Embryophyta</taxon>
        <taxon>Tracheophyta</taxon>
        <taxon>Spermatophyta</taxon>
        <taxon>Magnoliopsida</taxon>
        <taxon>Liliopsida</taxon>
        <taxon>Poales</taxon>
        <taxon>Bromeliaceae</taxon>
        <taxon>Bromelioideae</taxon>
        <taxon>Ananas</taxon>
    </lineage>
</organism>
<name>A0A199VBS4_ANACO</name>
<dbReference type="InterPro" id="IPR013083">
    <property type="entry name" value="Znf_RING/FYVE/PHD"/>
</dbReference>
<dbReference type="FunFam" id="3.30.40.10:FF:000449">
    <property type="entry name" value="General transcription factor IIH subunit"/>
    <property type="match status" value="1"/>
</dbReference>
<dbReference type="InterPro" id="IPR013087">
    <property type="entry name" value="Znf_C2H2_type"/>
</dbReference>
<evidence type="ECO:0000256" key="4">
    <source>
        <dbReference type="ARBA" id="ARBA00022763"/>
    </source>
</evidence>
<dbReference type="PIRSF" id="PIRSF015919">
    <property type="entry name" value="TFIIH_SSL1"/>
    <property type="match status" value="1"/>
</dbReference>
<dbReference type="InterPro" id="IPR007198">
    <property type="entry name" value="Ssl1-like"/>
</dbReference>
<dbReference type="InterPro" id="IPR004595">
    <property type="entry name" value="TFIIH_C1-like_dom"/>
</dbReference>
<dbReference type="InterPro" id="IPR002035">
    <property type="entry name" value="VWF_A"/>
</dbReference>
<dbReference type="GO" id="GO:0005675">
    <property type="term" value="C:transcription factor TFIIH holo complex"/>
    <property type="evidence" value="ECO:0007669"/>
    <property type="project" value="UniProtKB-UniRule"/>
</dbReference>
<dbReference type="Pfam" id="PF07975">
    <property type="entry name" value="C1_4"/>
    <property type="match status" value="1"/>
</dbReference>
<comment type="similarity">
    <text evidence="2 11">Belongs to the GTF2H2 family.</text>
</comment>
<evidence type="ECO:0000256" key="11">
    <source>
        <dbReference type="PIRNR" id="PIRNR015919"/>
    </source>
</evidence>
<keyword evidence="9" id="KW-0234">DNA repair</keyword>
<keyword evidence="6 11" id="KW-0862">Zinc</keyword>
<feature type="region of interest" description="Disordered" evidence="13">
    <location>
        <begin position="1"/>
        <end position="43"/>
    </location>
</feature>
<dbReference type="PANTHER" id="PTHR12695:SF2">
    <property type="entry name" value="GENERAL TRANSCRIPTION FACTOR IIH SUBUNIT 2-RELATED"/>
    <property type="match status" value="1"/>
</dbReference>
<comment type="subcellular location">
    <subcellularLocation>
        <location evidence="1 11">Nucleus</location>
    </subcellularLocation>
</comment>
<dbReference type="GO" id="GO:0008270">
    <property type="term" value="F:zinc ion binding"/>
    <property type="evidence" value="ECO:0007669"/>
    <property type="project" value="UniProtKB-UniRule"/>
</dbReference>
<feature type="zinc finger region" description="C4-type" evidence="12">
    <location>
        <begin position="323"/>
        <end position="340"/>
    </location>
</feature>
<protein>
    <recommendedName>
        <fullName evidence="11">General transcription factor IIH subunit</fullName>
    </recommendedName>
</protein>
<reference evidence="15 16" key="1">
    <citation type="journal article" date="2016" name="DNA Res.">
        <title>The draft genome of MD-2 pineapple using hybrid error correction of long reads.</title>
        <authorList>
            <person name="Redwan R.M."/>
            <person name="Saidin A."/>
            <person name="Kumar S.V."/>
        </authorList>
    </citation>
    <scope>NUCLEOTIDE SEQUENCE [LARGE SCALE GENOMIC DNA]</scope>
    <source>
        <strain evidence="16">cv. MD2</strain>
        <tissue evidence="15">Leaf</tissue>
    </source>
</reference>
<dbReference type="SUPFAM" id="SSF57889">
    <property type="entry name" value="Cysteine-rich domain"/>
    <property type="match status" value="1"/>
</dbReference>
<dbReference type="FunFam" id="3.40.50.410:FF:000015">
    <property type="entry name" value="General transcription factor IIH subunit 2"/>
    <property type="match status" value="1"/>
</dbReference>
<evidence type="ECO:0000256" key="6">
    <source>
        <dbReference type="ARBA" id="ARBA00022833"/>
    </source>
</evidence>
<dbReference type="EMBL" id="LSRQ01002399">
    <property type="protein sequence ID" value="OAY74463.1"/>
    <property type="molecule type" value="Genomic_DNA"/>
</dbReference>
<evidence type="ECO:0000256" key="13">
    <source>
        <dbReference type="SAM" id="MobiDB-lite"/>
    </source>
</evidence>
<dbReference type="SMART" id="SM01047">
    <property type="entry name" value="C1_4"/>
    <property type="match status" value="1"/>
</dbReference>
<keyword evidence="5" id="KW-0863">Zinc-finger</keyword>
<proteinExistence type="inferred from homology"/>
<comment type="caution">
    <text evidence="15">The sequence shown here is derived from an EMBL/GenBank/DDBJ whole genome shotgun (WGS) entry which is preliminary data.</text>
</comment>
<dbReference type="SUPFAM" id="SSF53300">
    <property type="entry name" value="vWA-like"/>
    <property type="match status" value="1"/>
</dbReference>
<dbReference type="GO" id="GO:0006357">
    <property type="term" value="P:regulation of transcription by RNA polymerase II"/>
    <property type="evidence" value="ECO:0007669"/>
    <property type="project" value="TreeGrafter"/>
</dbReference>
<keyword evidence="10 11" id="KW-0539">Nucleus</keyword>
<keyword evidence="8 11" id="KW-0804">Transcription</keyword>
<evidence type="ECO:0000256" key="8">
    <source>
        <dbReference type="ARBA" id="ARBA00023163"/>
    </source>
</evidence>
<feature type="compositionally biased region" description="Basic and acidic residues" evidence="13">
    <location>
        <begin position="19"/>
        <end position="28"/>
    </location>
</feature>
<evidence type="ECO:0000256" key="3">
    <source>
        <dbReference type="ARBA" id="ARBA00022723"/>
    </source>
</evidence>
<dbReference type="AlphaFoldDB" id="A0A199VBS4"/>
<feature type="domain" description="VWFA" evidence="14">
    <location>
        <begin position="104"/>
        <end position="243"/>
    </location>
</feature>
<keyword evidence="7 11" id="KW-0805">Transcription regulation</keyword>
<dbReference type="GO" id="GO:0006289">
    <property type="term" value="P:nucleotide-excision repair"/>
    <property type="evidence" value="ECO:0007669"/>
    <property type="project" value="UniProtKB-UniRule"/>
</dbReference>
<dbReference type="GO" id="GO:0000439">
    <property type="term" value="C:transcription factor TFIIH core complex"/>
    <property type="evidence" value="ECO:0007669"/>
    <property type="project" value="InterPro"/>
</dbReference>
<dbReference type="CDD" id="cd01453">
    <property type="entry name" value="vWA_transcription_factor_IIH_type"/>
    <property type="match status" value="1"/>
</dbReference>
<evidence type="ECO:0000313" key="16">
    <source>
        <dbReference type="Proteomes" id="UP000092600"/>
    </source>
</evidence>
<evidence type="ECO:0000256" key="12">
    <source>
        <dbReference type="PIRSR" id="PIRSR015919-1"/>
    </source>
</evidence>
<dbReference type="PANTHER" id="PTHR12695">
    <property type="entry name" value="GENERAL TRANSCRIPTION FACTOR IIH SUBUNIT 2"/>
    <property type="match status" value="1"/>
</dbReference>
<evidence type="ECO:0000256" key="2">
    <source>
        <dbReference type="ARBA" id="ARBA00006092"/>
    </source>
</evidence>
<evidence type="ECO:0000256" key="5">
    <source>
        <dbReference type="ARBA" id="ARBA00022771"/>
    </source>
</evidence>
<evidence type="ECO:0000259" key="14">
    <source>
        <dbReference type="PROSITE" id="PS50234"/>
    </source>
</evidence>
<accession>A0A199VBS4</accession>
<dbReference type="NCBIfam" id="TIGR00622">
    <property type="entry name" value="ssl1"/>
    <property type="match status" value="1"/>
</dbReference>
<evidence type="ECO:0000256" key="1">
    <source>
        <dbReference type="ARBA" id="ARBA00004123"/>
    </source>
</evidence>
<keyword evidence="3 11" id="KW-0479">Metal-binding</keyword>
<sequence>MSGGVAAIRGGFDHPMGGDGERKKRRAEEEEEDDEDNDGRGMDAWERAYADERSWEALQEDEAGLLRPLDSKTLVHAQYRKRLLLRSSAPSSSSSRIQKGLIRYLYVVFDLSRAASETDYRPSRMVVVAKCAEAFIREFFDQNPLSHIGLVTIKDGVAQRLTDIGGSPESQIKALMGKLECSGDASLQNALELVHGYLNQIPSYGHREVLILYSALNTCDPGDIMETIQKCKQAKIRCSVIGLAAEIFICKHLCEETGGSYTVALDESHFKELLLEHAPPTPAIAEYAAANLIKMGFPQRGAEGVISICSCHKEIKVGGGYTCPRCKARVCELPAECKICGLTLVSSPHLARSYHHLFPVTPFDEVSSMFSSKLNQKAPQTCYSCQESLAGHGNKSNLHVSCPKCNQHFCLNCDIYIHESLHNCPGCESHRSLPM</sequence>
<evidence type="ECO:0000256" key="7">
    <source>
        <dbReference type="ARBA" id="ARBA00023015"/>
    </source>
</evidence>
<gene>
    <name evidence="15" type="ORF">ACMD2_06824</name>
</gene>
<evidence type="ECO:0000256" key="10">
    <source>
        <dbReference type="ARBA" id="ARBA00023242"/>
    </source>
</evidence>
<dbReference type="PROSITE" id="PS00028">
    <property type="entry name" value="ZINC_FINGER_C2H2_1"/>
    <property type="match status" value="1"/>
</dbReference>
<dbReference type="PROSITE" id="PS50234">
    <property type="entry name" value="VWFA"/>
    <property type="match status" value="1"/>
</dbReference>
<dbReference type="Gene3D" id="3.30.40.10">
    <property type="entry name" value="Zinc/RING finger domain, C3HC4 (zinc finger)"/>
    <property type="match status" value="1"/>
</dbReference>
<dbReference type="Proteomes" id="UP000092600">
    <property type="component" value="Unassembled WGS sequence"/>
</dbReference>
<dbReference type="STRING" id="4615.A0A199VBS4"/>
<dbReference type="InterPro" id="IPR012170">
    <property type="entry name" value="TFIIH_SSL1/p44"/>
</dbReference>
<keyword evidence="4" id="KW-0227">DNA damage</keyword>
<dbReference type="GO" id="GO:0006351">
    <property type="term" value="P:DNA-templated transcription"/>
    <property type="evidence" value="ECO:0007669"/>
    <property type="project" value="InterPro"/>
</dbReference>
<dbReference type="InterPro" id="IPR046349">
    <property type="entry name" value="C1-like_sf"/>
</dbReference>
<dbReference type="Gene3D" id="3.40.50.410">
    <property type="entry name" value="von Willebrand factor, type A domain"/>
    <property type="match status" value="1"/>
</dbReference>
<dbReference type="Pfam" id="PF04056">
    <property type="entry name" value="Ssl1"/>
    <property type="match status" value="1"/>
</dbReference>
<dbReference type="SMART" id="SM00327">
    <property type="entry name" value="VWA"/>
    <property type="match status" value="1"/>
</dbReference>
<evidence type="ECO:0000313" key="15">
    <source>
        <dbReference type="EMBL" id="OAY74463.1"/>
    </source>
</evidence>
<evidence type="ECO:0000256" key="9">
    <source>
        <dbReference type="ARBA" id="ARBA00023204"/>
    </source>
</evidence>
<dbReference type="InterPro" id="IPR036465">
    <property type="entry name" value="vWFA_dom_sf"/>
</dbReference>